<dbReference type="InterPro" id="IPR011011">
    <property type="entry name" value="Znf_FYVE_PHD"/>
</dbReference>
<protein>
    <submittedName>
        <fullName evidence="1">Uncharacterized protein</fullName>
    </submittedName>
</protein>
<dbReference type="OrthoDB" id="10059918at2759"/>
<keyword evidence="2" id="KW-1185">Reference proteome</keyword>
<dbReference type="AlphaFoldDB" id="A0A7R8ZXS8"/>
<dbReference type="Proteomes" id="UP000677054">
    <property type="component" value="Unassembled WGS sequence"/>
</dbReference>
<sequence length="186" mass="20158">MPHGYLIYSIFVSSDKREREKMIPVVSFMKKVVGNEGSPGDGVGGIGGGEEGKLTKLRATLASGLSSAATLRRGDHQFSSLQACADAYSATPPVHFQASESGQTLLEKLEDRSMDANGSLKSKAGPSCRVCVKSIDEDEFHRTCMECKQLICEDCASYSEDQPEVRSIESFDQGGFRFTESKTAEI</sequence>
<organism evidence="1">
    <name type="scientific">Darwinula stevensoni</name>
    <dbReference type="NCBI Taxonomy" id="69355"/>
    <lineage>
        <taxon>Eukaryota</taxon>
        <taxon>Metazoa</taxon>
        <taxon>Ecdysozoa</taxon>
        <taxon>Arthropoda</taxon>
        <taxon>Crustacea</taxon>
        <taxon>Oligostraca</taxon>
        <taxon>Ostracoda</taxon>
        <taxon>Podocopa</taxon>
        <taxon>Podocopida</taxon>
        <taxon>Darwinulocopina</taxon>
        <taxon>Darwinuloidea</taxon>
        <taxon>Darwinulidae</taxon>
        <taxon>Darwinula</taxon>
    </lineage>
</organism>
<dbReference type="SUPFAM" id="SSF57903">
    <property type="entry name" value="FYVE/PHD zinc finger"/>
    <property type="match status" value="1"/>
</dbReference>
<gene>
    <name evidence="1" type="ORF">DSTB1V02_LOCUS389</name>
</gene>
<reference evidence="1" key="1">
    <citation type="submission" date="2020-11" db="EMBL/GenBank/DDBJ databases">
        <authorList>
            <person name="Tran Van P."/>
        </authorList>
    </citation>
    <scope>NUCLEOTIDE SEQUENCE</scope>
</reference>
<evidence type="ECO:0000313" key="2">
    <source>
        <dbReference type="Proteomes" id="UP000677054"/>
    </source>
</evidence>
<accession>A0A7R8ZXS8</accession>
<name>A0A7R8ZXS8_9CRUS</name>
<evidence type="ECO:0000313" key="1">
    <source>
        <dbReference type="EMBL" id="CAD7240365.1"/>
    </source>
</evidence>
<proteinExistence type="predicted"/>
<dbReference type="EMBL" id="CAJPEV010000026">
    <property type="protein sequence ID" value="CAG0879020.1"/>
    <property type="molecule type" value="Genomic_DNA"/>
</dbReference>
<dbReference type="EMBL" id="LR899543">
    <property type="protein sequence ID" value="CAD7240365.1"/>
    <property type="molecule type" value="Genomic_DNA"/>
</dbReference>